<evidence type="ECO:0000313" key="1">
    <source>
        <dbReference type="EMBL" id="ETW37846.1"/>
    </source>
</evidence>
<accession>A0A024WC94</accession>
<dbReference type="Proteomes" id="UP000030708">
    <property type="component" value="Unassembled WGS sequence"/>
</dbReference>
<reference evidence="1 2" key="2">
    <citation type="submission" date="2013-02" db="EMBL/GenBank/DDBJ databases">
        <title>The Genome Sequence of Plasmodium falciparum Tanzania (2000708).</title>
        <authorList>
            <consortium name="The Broad Institute Genome Sequencing Platform"/>
            <consortium name="The Broad Institute Genome Sequencing Center for Infectious Disease"/>
            <person name="Neafsey D."/>
            <person name="Cheeseman I."/>
            <person name="Volkman S."/>
            <person name="Adams J."/>
            <person name="Walker B."/>
            <person name="Young S.K."/>
            <person name="Zeng Q."/>
            <person name="Gargeya S."/>
            <person name="Fitzgerald M."/>
            <person name="Haas B."/>
            <person name="Abouelleil A."/>
            <person name="Alvarado L."/>
            <person name="Arachchi H.M."/>
            <person name="Berlin A.M."/>
            <person name="Chapman S.B."/>
            <person name="Dewar J."/>
            <person name="Goldberg J."/>
            <person name="Griggs A."/>
            <person name="Gujja S."/>
            <person name="Hansen M."/>
            <person name="Howarth C."/>
            <person name="Imamovic A."/>
            <person name="Larimer J."/>
            <person name="McCowan C."/>
            <person name="Murphy C."/>
            <person name="Neiman D."/>
            <person name="Pearson M."/>
            <person name="Priest M."/>
            <person name="Roberts A."/>
            <person name="Saif S."/>
            <person name="Shea T."/>
            <person name="Sisk P."/>
            <person name="Sykes S."/>
            <person name="Wortman J."/>
            <person name="Nusbaum C."/>
            <person name="Birren B."/>
        </authorList>
    </citation>
    <scope>NUCLEOTIDE SEQUENCE [LARGE SCALE GENOMIC DNA]</scope>
    <source>
        <strain evidence="2">Tanzania (2000708)</strain>
    </source>
</reference>
<reference evidence="1 2" key="1">
    <citation type="submission" date="2013-02" db="EMBL/GenBank/DDBJ databases">
        <title>The Genome Annotation of Plasmodium falciparum Tanzania (2000708).</title>
        <authorList>
            <consortium name="The Broad Institute Genome Sequencing Platform"/>
            <consortium name="The Broad Institute Genome Sequencing Center for Infectious Disease"/>
            <person name="Neafsey D."/>
            <person name="Hoffman S."/>
            <person name="Volkman S."/>
            <person name="Rosenthal P."/>
            <person name="Walker B."/>
            <person name="Young S.K."/>
            <person name="Zeng Q."/>
            <person name="Gargeya S."/>
            <person name="Fitzgerald M."/>
            <person name="Haas B."/>
            <person name="Abouelleil A."/>
            <person name="Allen A.W."/>
            <person name="Alvarado L."/>
            <person name="Arachchi H.M."/>
            <person name="Berlin A.M."/>
            <person name="Chapman S.B."/>
            <person name="Gainer-Dewar J."/>
            <person name="Goldberg J."/>
            <person name="Griggs A."/>
            <person name="Gujja S."/>
            <person name="Hansen M."/>
            <person name="Howarth C."/>
            <person name="Imamovic A."/>
            <person name="Ireland A."/>
            <person name="Larimer J."/>
            <person name="McCowan C."/>
            <person name="Murphy C."/>
            <person name="Pearson M."/>
            <person name="Poon T.W."/>
            <person name="Priest M."/>
            <person name="Roberts A."/>
            <person name="Saif S."/>
            <person name="Shea T."/>
            <person name="Sisk P."/>
            <person name="Sykes S."/>
            <person name="Wortman J."/>
            <person name="Nusbaum C."/>
            <person name="Birren B."/>
        </authorList>
    </citation>
    <scope>NUCLEOTIDE SEQUENCE [LARGE SCALE GENOMIC DNA]</scope>
    <source>
        <strain evidence="2">Tanzania (2000708)</strain>
    </source>
</reference>
<dbReference type="AlphaFoldDB" id="A0A024WC94"/>
<dbReference type="EMBL" id="KI926339">
    <property type="protein sequence ID" value="ETW37846.1"/>
    <property type="molecule type" value="Genomic_DNA"/>
</dbReference>
<name>A0A024WC94_PLAFA</name>
<sequence>MKVFISETIDGLKGIVGMSKLFGDKIADLVTPSFYGKPMPLVTTILSAKEKLCACPDMQNQILCRGLESVTAQSLPTRIATTANEAYYSAEKAE</sequence>
<dbReference type="OrthoDB" id="10431180at2759"/>
<gene>
    <name evidence="1" type="ORF">PFTANZ_01496</name>
</gene>
<evidence type="ECO:0000313" key="2">
    <source>
        <dbReference type="Proteomes" id="UP000030708"/>
    </source>
</evidence>
<protein>
    <submittedName>
        <fullName evidence="1">Uncharacterized protein</fullName>
    </submittedName>
</protein>
<proteinExistence type="predicted"/>
<organism evidence="1 2">
    <name type="scientific">Plasmodium falciparum Tanzania</name>
    <name type="common">2000708</name>
    <dbReference type="NCBI Taxonomy" id="1036725"/>
    <lineage>
        <taxon>Eukaryota</taxon>
        <taxon>Sar</taxon>
        <taxon>Alveolata</taxon>
        <taxon>Apicomplexa</taxon>
        <taxon>Aconoidasida</taxon>
        <taxon>Haemosporida</taxon>
        <taxon>Plasmodiidae</taxon>
        <taxon>Plasmodium</taxon>
        <taxon>Plasmodium (Laverania)</taxon>
    </lineage>
</organism>